<dbReference type="Proteomes" id="UP000494116">
    <property type="component" value="Unassembled WGS sequence"/>
</dbReference>
<reference evidence="1 2" key="1">
    <citation type="submission" date="2020-04" db="EMBL/GenBank/DDBJ databases">
        <authorList>
            <person name="De Canck E."/>
        </authorList>
    </citation>
    <scope>NUCLEOTIDE SEQUENCE [LARGE SCALE GENOMIC DNA]</scope>
    <source>
        <strain evidence="1 2">LMG 1873</strain>
    </source>
</reference>
<proteinExistence type="predicted"/>
<keyword evidence="2" id="KW-1185">Reference proteome</keyword>
<sequence>MNKFYKGRHTPDIYSASYRKSYANYLELRNGPEYQEELNRLKGEEQ</sequence>
<dbReference type="EMBL" id="CADIJS010000001">
    <property type="protein sequence ID" value="CAB3670469.1"/>
    <property type="molecule type" value="Genomic_DNA"/>
</dbReference>
<evidence type="ECO:0000313" key="2">
    <source>
        <dbReference type="Proteomes" id="UP000494116"/>
    </source>
</evidence>
<gene>
    <name evidence="1" type="ORF">LMG1873_01086</name>
</gene>
<evidence type="ECO:0000313" key="1">
    <source>
        <dbReference type="EMBL" id="CAB3670469.1"/>
    </source>
</evidence>
<comment type="caution">
    <text evidence="1">The sequence shown here is derived from an EMBL/GenBank/DDBJ whole genome shotgun (WGS) entry which is preliminary data.</text>
</comment>
<accession>A0ABM8KT34</accession>
<organism evidence="1 2">
    <name type="scientific">Achromobacter piechaudii</name>
    <dbReference type="NCBI Taxonomy" id="72556"/>
    <lineage>
        <taxon>Bacteria</taxon>
        <taxon>Pseudomonadati</taxon>
        <taxon>Pseudomonadota</taxon>
        <taxon>Betaproteobacteria</taxon>
        <taxon>Burkholderiales</taxon>
        <taxon>Alcaligenaceae</taxon>
        <taxon>Achromobacter</taxon>
    </lineage>
</organism>
<protein>
    <submittedName>
        <fullName evidence="1">Uncharacterized protein</fullName>
    </submittedName>
</protein>
<name>A0ABM8KT34_9BURK</name>